<dbReference type="CDD" id="cd02440">
    <property type="entry name" value="AdoMet_MTases"/>
    <property type="match status" value="1"/>
</dbReference>
<gene>
    <name evidence="3" type="ORF">EDM58_13785</name>
</gene>
<dbReference type="PANTHER" id="PTHR44068:SF1">
    <property type="entry name" value="HYPOTHETICAL LOC100005854"/>
    <property type="match status" value="1"/>
</dbReference>
<evidence type="ECO:0000313" key="4">
    <source>
        <dbReference type="Proteomes" id="UP000281915"/>
    </source>
</evidence>
<comment type="caution">
    <text evidence="3">The sequence shown here is derived from an EMBL/GenBank/DDBJ whole genome shotgun (WGS) entry which is preliminary data.</text>
</comment>
<dbReference type="GO" id="GO:0032259">
    <property type="term" value="P:methylation"/>
    <property type="evidence" value="ECO:0007669"/>
    <property type="project" value="UniProtKB-KW"/>
</dbReference>
<dbReference type="InterPro" id="IPR029063">
    <property type="entry name" value="SAM-dependent_MTases_sf"/>
</dbReference>
<dbReference type="Pfam" id="PF13649">
    <property type="entry name" value="Methyltransf_25"/>
    <property type="match status" value="1"/>
</dbReference>
<dbReference type="SUPFAM" id="SSF53335">
    <property type="entry name" value="S-adenosyl-L-methionine-dependent methyltransferases"/>
    <property type="match status" value="1"/>
</dbReference>
<organism evidence="3 4">
    <name type="scientific">Brevibacillus panacihumi</name>
    <dbReference type="NCBI Taxonomy" id="497735"/>
    <lineage>
        <taxon>Bacteria</taxon>
        <taxon>Bacillati</taxon>
        <taxon>Bacillota</taxon>
        <taxon>Bacilli</taxon>
        <taxon>Bacillales</taxon>
        <taxon>Paenibacillaceae</taxon>
        <taxon>Brevibacillus</taxon>
    </lineage>
</organism>
<dbReference type="AlphaFoldDB" id="A0A3M8CPP3"/>
<evidence type="ECO:0000259" key="2">
    <source>
        <dbReference type="Pfam" id="PF13649"/>
    </source>
</evidence>
<name>A0A3M8CPP3_9BACL</name>
<reference evidence="3 4" key="1">
    <citation type="submission" date="2018-10" db="EMBL/GenBank/DDBJ databases">
        <title>Phylogenomics of Brevibacillus.</title>
        <authorList>
            <person name="Dunlap C."/>
        </authorList>
    </citation>
    <scope>NUCLEOTIDE SEQUENCE [LARGE SCALE GENOMIC DNA]</scope>
    <source>
        <strain evidence="3 4">JCM 15085</strain>
    </source>
</reference>
<evidence type="ECO:0000313" key="3">
    <source>
        <dbReference type="EMBL" id="RNB77742.1"/>
    </source>
</evidence>
<sequence>MIVGGVALSQHPFFVIHQDLPREAPGSNESTSKAFRLLKELPAFPQILDIGCGPGMQTLQIAELTDGKITALDKTEAFLQELEKRKQAAGIGEKILTVSGDMFALPFARESFDLIWSEGAIYIIGFERGLREWKAFLKPNGYLVVSELTWLKDDPPEEIAQFWANHYPAMKSVRESEQVVQDEGYTLLHSFTLPEADWWTHYYTPLEARVADLRTRTPITQLMVECLDQTEQEIDMYRKYSEYYGYTFFIMQRNDSF</sequence>
<keyword evidence="1 3" id="KW-0808">Transferase</keyword>
<dbReference type="PANTHER" id="PTHR44068">
    <property type="entry name" value="ZGC:194242"/>
    <property type="match status" value="1"/>
</dbReference>
<dbReference type="GO" id="GO:0016126">
    <property type="term" value="P:sterol biosynthetic process"/>
    <property type="evidence" value="ECO:0007669"/>
    <property type="project" value="TreeGrafter"/>
</dbReference>
<dbReference type="Proteomes" id="UP000281915">
    <property type="component" value="Unassembled WGS sequence"/>
</dbReference>
<accession>A0A3M8CPP3</accession>
<keyword evidence="3" id="KW-0489">Methyltransferase</keyword>
<proteinExistence type="predicted"/>
<protein>
    <submittedName>
        <fullName evidence="3">Class I SAM-dependent methyltransferase</fullName>
    </submittedName>
</protein>
<dbReference type="InterPro" id="IPR041698">
    <property type="entry name" value="Methyltransf_25"/>
</dbReference>
<dbReference type="Gene3D" id="3.40.50.150">
    <property type="entry name" value="Vaccinia Virus protein VP39"/>
    <property type="match status" value="1"/>
</dbReference>
<dbReference type="GO" id="GO:0003838">
    <property type="term" value="F:sterol 24-C-methyltransferase activity"/>
    <property type="evidence" value="ECO:0007669"/>
    <property type="project" value="TreeGrafter"/>
</dbReference>
<feature type="domain" description="Methyltransferase" evidence="2">
    <location>
        <begin position="47"/>
        <end position="141"/>
    </location>
</feature>
<dbReference type="InterPro" id="IPR050447">
    <property type="entry name" value="Erg6_SMT_methyltransf"/>
</dbReference>
<dbReference type="EMBL" id="RHHT01000028">
    <property type="protein sequence ID" value="RNB77742.1"/>
    <property type="molecule type" value="Genomic_DNA"/>
</dbReference>
<evidence type="ECO:0000256" key="1">
    <source>
        <dbReference type="ARBA" id="ARBA00022679"/>
    </source>
</evidence>